<keyword evidence="2" id="KW-1185">Reference proteome</keyword>
<organism evidence="1 2">
    <name type="scientific">Profundibacter amoris</name>
    <dbReference type="NCBI Taxonomy" id="2171755"/>
    <lineage>
        <taxon>Bacteria</taxon>
        <taxon>Pseudomonadati</taxon>
        <taxon>Pseudomonadota</taxon>
        <taxon>Alphaproteobacteria</taxon>
        <taxon>Rhodobacterales</taxon>
        <taxon>Paracoccaceae</taxon>
        <taxon>Profundibacter</taxon>
    </lineage>
</organism>
<reference evidence="1 2" key="1">
    <citation type="submission" date="2018-09" db="EMBL/GenBank/DDBJ databases">
        <title>Profundibacter amoris BAR1 gen. nov., sp. nov., a new member of the Roseobacter clade isolated at Lokis Castle Vent Field on the Arctic Mid-Oceanic Ridge.</title>
        <authorList>
            <person name="Le Moine Bauer S."/>
            <person name="Sjoeberg A.G."/>
            <person name="L'Haridon S."/>
            <person name="Stokke R."/>
            <person name="Roalkvam I."/>
            <person name="Steen I.H."/>
            <person name="Dahle H."/>
        </authorList>
    </citation>
    <scope>NUCLEOTIDE SEQUENCE [LARGE SCALE GENOMIC DNA]</scope>
    <source>
        <strain evidence="1 2">BAR1</strain>
    </source>
</reference>
<dbReference type="CDD" id="cd07067">
    <property type="entry name" value="HP_PGM_like"/>
    <property type="match status" value="1"/>
</dbReference>
<evidence type="ECO:0000313" key="1">
    <source>
        <dbReference type="EMBL" id="AXX99036.1"/>
    </source>
</evidence>
<dbReference type="InterPro" id="IPR013078">
    <property type="entry name" value="His_Pase_superF_clade-1"/>
</dbReference>
<dbReference type="Proteomes" id="UP000261704">
    <property type="component" value="Chromosome"/>
</dbReference>
<dbReference type="Gene3D" id="3.40.50.1240">
    <property type="entry name" value="Phosphoglycerate mutase-like"/>
    <property type="match status" value="1"/>
</dbReference>
<proteinExistence type="predicted"/>
<dbReference type="PANTHER" id="PTHR48100">
    <property type="entry name" value="BROAD-SPECIFICITY PHOSPHATASE YOR283W-RELATED"/>
    <property type="match status" value="1"/>
</dbReference>
<dbReference type="AlphaFoldDB" id="A0A347UJK8"/>
<dbReference type="RefSeq" id="WP_118943689.1">
    <property type="nucleotide sequence ID" value="NZ_CP032125.1"/>
</dbReference>
<dbReference type="InterPro" id="IPR029033">
    <property type="entry name" value="His_PPase_superfam"/>
</dbReference>
<accession>A0A347UJK8</accession>
<dbReference type="EMBL" id="CP032125">
    <property type="protein sequence ID" value="AXX99036.1"/>
    <property type="molecule type" value="Genomic_DNA"/>
</dbReference>
<sequence length="194" mass="21727">MVQLAILRHGHTPWNRAGRIQGRTDIALEESAAADLGQLRLPDEWAGADLLASPLKRAVETARLVAGRDPAVDPALIEMDWGKWEGLYGLDLRADPATGFRDIEDWGWDYRPPAGESPADVWARLEPWVKSLKRDTVAVCHIGIMRVLLARAHGWNFSGPAPFRIKRNWLFLIELKDGLKVGRPERIKLSGRDA</sequence>
<dbReference type="Pfam" id="PF00300">
    <property type="entry name" value="His_Phos_1"/>
    <property type="match status" value="1"/>
</dbReference>
<protein>
    <submittedName>
        <fullName evidence="1">Histidine phosphatase family protein</fullName>
    </submittedName>
</protein>
<gene>
    <name evidence="1" type="ORF">BAR1_14515</name>
</gene>
<dbReference type="InterPro" id="IPR050275">
    <property type="entry name" value="PGM_Phosphatase"/>
</dbReference>
<evidence type="ECO:0000313" key="2">
    <source>
        <dbReference type="Proteomes" id="UP000261704"/>
    </source>
</evidence>
<dbReference type="SUPFAM" id="SSF53254">
    <property type="entry name" value="Phosphoglycerate mutase-like"/>
    <property type="match status" value="1"/>
</dbReference>
<dbReference type="OrthoDB" id="9781415at2"/>
<dbReference type="SMART" id="SM00855">
    <property type="entry name" value="PGAM"/>
    <property type="match status" value="1"/>
</dbReference>
<dbReference type="KEGG" id="pamo:BAR1_14515"/>
<dbReference type="GO" id="GO:0016791">
    <property type="term" value="F:phosphatase activity"/>
    <property type="evidence" value="ECO:0007669"/>
    <property type="project" value="TreeGrafter"/>
</dbReference>
<name>A0A347UJK8_9RHOB</name>